<dbReference type="Proteomes" id="UP000278036">
    <property type="component" value="Unassembled WGS sequence"/>
</dbReference>
<dbReference type="EMBL" id="RFLX01000079">
    <property type="protein sequence ID" value="RMI15146.1"/>
    <property type="molecule type" value="Genomic_DNA"/>
</dbReference>
<dbReference type="InterPro" id="IPR009444">
    <property type="entry name" value="Conjugal_tfr_TraD_a-type"/>
</dbReference>
<proteinExistence type="predicted"/>
<name>A0A3A9JBN4_9PROT</name>
<evidence type="ECO:0000313" key="1">
    <source>
        <dbReference type="EMBL" id="RKK01975.1"/>
    </source>
</evidence>
<dbReference type="AlphaFoldDB" id="A0A3A9JBN4"/>
<dbReference type="Pfam" id="PF06412">
    <property type="entry name" value="TraD"/>
    <property type="match status" value="1"/>
</dbReference>
<protein>
    <submittedName>
        <fullName evidence="1">Conjugal transfer protein TraG</fullName>
    </submittedName>
</protein>
<dbReference type="Proteomes" id="UP000274097">
    <property type="component" value="Unassembled WGS sequence"/>
</dbReference>
<dbReference type="EMBL" id="RAQU01000196">
    <property type="protein sequence ID" value="RKK01975.1"/>
    <property type="molecule type" value="Genomic_DNA"/>
</dbReference>
<organism evidence="1 4">
    <name type="scientific">Teichococcus wenyumeiae</name>
    <dbReference type="NCBI Taxonomy" id="2478470"/>
    <lineage>
        <taxon>Bacteria</taxon>
        <taxon>Pseudomonadati</taxon>
        <taxon>Pseudomonadota</taxon>
        <taxon>Alphaproteobacteria</taxon>
        <taxon>Acetobacterales</taxon>
        <taxon>Roseomonadaceae</taxon>
        <taxon>Roseomonas</taxon>
    </lineage>
</organism>
<dbReference type="InParanoid" id="A0A3A9JBN4"/>
<evidence type="ECO:0000313" key="3">
    <source>
        <dbReference type="Proteomes" id="UP000274097"/>
    </source>
</evidence>
<accession>A0A3A9JBN4</accession>
<comment type="caution">
    <text evidence="1">The sequence shown here is derived from an EMBL/GenBank/DDBJ whole genome shotgun (WGS) entry which is preliminary data.</text>
</comment>
<gene>
    <name evidence="1" type="ORF">D6Z83_22145</name>
    <name evidence="2" type="ORF">EBE87_27060</name>
</gene>
<evidence type="ECO:0000313" key="2">
    <source>
        <dbReference type="EMBL" id="RMI15146.1"/>
    </source>
</evidence>
<dbReference type="OrthoDB" id="5653691at2"/>
<evidence type="ECO:0000313" key="4">
    <source>
        <dbReference type="Proteomes" id="UP000278036"/>
    </source>
</evidence>
<reference evidence="1 4" key="1">
    <citation type="submission" date="2018-09" db="EMBL/GenBank/DDBJ databases">
        <title>Roseomonas sp. nov., isolated from feces of Tibetan antelopes in the Qinghai-Tibet plateau, China.</title>
        <authorList>
            <person name="Tian Z."/>
        </authorList>
    </citation>
    <scope>NUCLEOTIDE SEQUENCE [LARGE SCALE GENOMIC DNA]</scope>
    <source>
        <strain evidence="2 3">Z23</strain>
        <strain evidence="1 4">Z24</strain>
    </source>
</reference>
<keyword evidence="3" id="KW-1185">Reference proteome</keyword>
<sequence length="122" mass="13675">MPALRRLILRTQRAWRRSSQAIARVEAAQARGDRRDWAAERRARTRHLIELGGLIHKAGLVELLEDDRATLLGLLLQVAGQLRGNGDEPPDVLRARWRHTGLRAFQDEREAAEGNAGEVGIS</sequence>